<dbReference type="GO" id="GO:0010041">
    <property type="term" value="P:response to iron(III) ion"/>
    <property type="evidence" value="ECO:0007669"/>
    <property type="project" value="TreeGrafter"/>
</dbReference>
<evidence type="ECO:0000256" key="5">
    <source>
        <dbReference type="ARBA" id="ARBA00022692"/>
    </source>
</evidence>
<keyword evidence="5 8" id="KW-0812">Transmembrane</keyword>
<dbReference type="STRING" id="1802274.A3J58_00990"/>
<dbReference type="InterPro" id="IPR050297">
    <property type="entry name" value="LipidA_mod_glycosyltrf_83"/>
</dbReference>
<keyword evidence="7 8" id="KW-0472">Membrane</keyword>
<evidence type="ECO:0000256" key="8">
    <source>
        <dbReference type="SAM" id="Phobius"/>
    </source>
</evidence>
<evidence type="ECO:0000256" key="2">
    <source>
        <dbReference type="ARBA" id="ARBA00022475"/>
    </source>
</evidence>
<comment type="caution">
    <text evidence="10">The sequence shown here is derived from an EMBL/GenBank/DDBJ whole genome shotgun (WGS) entry which is preliminary data.</text>
</comment>
<evidence type="ECO:0000256" key="4">
    <source>
        <dbReference type="ARBA" id="ARBA00022679"/>
    </source>
</evidence>
<feature type="transmembrane region" description="Helical" evidence="8">
    <location>
        <begin position="162"/>
        <end position="189"/>
    </location>
</feature>
<dbReference type="GO" id="GO:0009103">
    <property type="term" value="P:lipopolysaccharide biosynthetic process"/>
    <property type="evidence" value="ECO:0007669"/>
    <property type="project" value="UniProtKB-ARBA"/>
</dbReference>
<protein>
    <recommendedName>
        <fullName evidence="9">Glycosyltransferase RgtA/B/C/D-like domain-containing protein</fullName>
    </recommendedName>
</protein>
<organism evidence="10 11">
    <name type="scientific">Candidatus Sungbacteria bacterium RIFCSPHIGHO2_02_FULL_52_23</name>
    <dbReference type="NCBI Taxonomy" id="1802274"/>
    <lineage>
        <taxon>Bacteria</taxon>
        <taxon>Candidatus Sungiibacteriota</taxon>
    </lineage>
</organism>
<feature type="transmembrane region" description="Helical" evidence="8">
    <location>
        <begin position="132"/>
        <end position="150"/>
    </location>
</feature>
<gene>
    <name evidence="10" type="ORF">A3J58_00990</name>
</gene>
<evidence type="ECO:0000313" key="10">
    <source>
        <dbReference type="EMBL" id="OHA04271.1"/>
    </source>
</evidence>
<dbReference type="Proteomes" id="UP000178510">
    <property type="component" value="Unassembled WGS sequence"/>
</dbReference>
<accession>A0A1G2L0I9</accession>
<dbReference type="InterPro" id="IPR038731">
    <property type="entry name" value="RgtA/B/C-like"/>
</dbReference>
<evidence type="ECO:0000256" key="7">
    <source>
        <dbReference type="ARBA" id="ARBA00023136"/>
    </source>
</evidence>
<feature type="transmembrane region" description="Helical" evidence="8">
    <location>
        <begin position="209"/>
        <end position="236"/>
    </location>
</feature>
<evidence type="ECO:0000256" key="3">
    <source>
        <dbReference type="ARBA" id="ARBA00022676"/>
    </source>
</evidence>
<proteinExistence type="predicted"/>
<feature type="transmembrane region" description="Helical" evidence="8">
    <location>
        <begin position="290"/>
        <end position="308"/>
    </location>
</feature>
<dbReference type="PANTHER" id="PTHR33908:SF3">
    <property type="entry name" value="UNDECAPRENYL PHOSPHATE-ALPHA-4-AMINO-4-DEOXY-L-ARABINOSE ARABINOSYL TRANSFERASE"/>
    <property type="match status" value="1"/>
</dbReference>
<dbReference type="EMBL" id="MHQM01000004">
    <property type="protein sequence ID" value="OHA04271.1"/>
    <property type="molecule type" value="Genomic_DNA"/>
</dbReference>
<evidence type="ECO:0000259" key="9">
    <source>
        <dbReference type="Pfam" id="PF13231"/>
    </source>
</evidence>
<keyword evidence="6 8" id="KW-1133">Transmembrane helix</keyword>
<dbReference type="GO" id="GO:0016763">
    <property type="term" value="F:pentosyltransferase activity"/>
    <property type="evidence" value="ECO:0007669"/>
    <property type="project" value="TreeGrafter"/>
</dbReference>
<dbReference type="GO" id="GO:0005886">
    <property type="term" value="C:plasma membrane"/>
    <property type="evidence" value="ECO:0007669"/>
    <property type="project" value="UniProtKB-SubCell"/>
</dbReference>
<keyword evidence="3" id="KW-0328">Glycosyltransferase</keyword>
<keyword evidence="4" id="KW-0808">Transferase</keyword>
<evidence type="ECO:0000256" key="1">
    <source>
        <dbReference type="ARBA" id="ARBA00004651"/>
    </source>
</evidence>
<sequence length="544" mass="60660">MSKKSIALLCAIMALGAFLRFYQITEIPPGLYPDEAMNGNNALEALATGDFKVFYPENNGREGLFINMQAISVAAFGNTPWALRIVSALIGTLTILGIYLVARELFRSNPVGLLAAFFLAASYWHLNFSRIGFRAIMLPMFATFGIYFLLKGLRTCKALNMIIAGTLTGLGVHTYIAFRFMVFVFAVPIVYTLWQRMRVKRSDVLSKTIALFTLFGITFYIIAALVALAPLGFYFFQHPEAFASRAGDVSVFSSAAPAKELLISAGKTVGMFFWNGDCNWRHNFNCRPELNPLVAVFFVIGIIASIRASTTYKLQSTTLAVWLIAMSLPAVLTREGIPHALRAIGMLPPVMILASLGADRVRGLITTWSARQKTQWLTKAVQIERIRRELTVLLIAALLTVPLITYRDYFIRWADKPQTYDAFDTSSVHLGKYLAALPRETHKYIVVNRSGTLVRGIPMPAQTIIYITDTFRRESQREKNFTYIVADGTTSRAMALSDFNPPAQEKYVIAFLDGLDGDLITAFRAKYPKLKAHAPGDFIILENQ</sequence>
<evidence type="ECO:0000256" key="6">
    <source>
        <dbReference type="ARBA" id="ARBA00022989"/>
    </source>
</evidence>
<dbReference type="PANTHER" id="PTHR33908">
    <property type="entry name" value="MANNOSYLTRANSFERASE YKCB-RELATED"/>
    <property type="match status" value="1"/>
</dbReference>
<comment type="subcellular location">
    <subcellularLocation>
        <location evidence="1">Cell membrane</location>
        <topology evidence="1">Multi-pass membrane protein</topology>
    </subcellularLocation>
</comment>
<feature type="domain" description="Glycosyltransferase RgtA/B/C/D-like" evidence="9">
    <location>
        <begin position="68"/>
        <end position="212"/>
    </location>
</feature>
<reference evidence="10 11" key="1">
    <citation type="journal article" date="2016" name="Nat. Commun.">
        <title>Thousands of microbial genomes shed light on interconnected biogeochemical processes in an aquifer system.</title>
        <authorList>
            <person name="Anantharaman K."/>
            <person name="Brown C.T."/>
            <person name="Hug L.A."/>
            <person name="Sharon I."/>
            <person name="Castelle C.J."/>
            <person name="Probst A.J."/>
            <person name="Thomas B.C."/>
            <person name="Singh A."/>
            <person name="Wilkins M.J."/>
            <person name="Karaoz U."/>
            <person name="Brodie E.L."/>
            <person name="Williams K.H."/>
            <person name="Hubbard S.S."/>
            <person name="Banfield J.F."/>
        </authorList>
    </citation>
    <scope>NUCLEOTIDE SEQUENCE [LARGE SCALE GENOMIC DNA]</scope>
</reference>
<feature type="transmembrane region" description="Helical" evidence="8">
    <location>
        <begin position="109"/>
        <end position="126"/>
    </location>
</feature>
<dbReference type="Pfam" id="PF13231">
    <property type="entry name" value="PMT_2"/>
    <property type="match status" value="1"/>
</dbReference>
<evidence type="ECO:0000313" key="11">
    <source>
        <dbReference type="Proteomes" id="UP000178510"/>
    </source>
</evidence>
<dbReference type="AlphaFoldDB" id="A0A1G2L0I9"/>
<name>A0A1G2L0I9_9BACT</name>
<keyword evidence="2" id="KW-1003">Cell membrane</keyword>
<feature type="transmembrane region" description="Helical" evidence="8">
    <location>
        <begin position="81"/>
        <end position="102"/>
    </location>
</feature>